<dbReference type="VEuPathDB" id="CryptoDB:Vbra_15542"/>
<keyword evidence="1 3" id="KW-0853">WD repeat</keyword>
<dbReference type="InterPro" id="IPR011047">
    <property type="entry name" value="Quinoprotein_ADH-like_sf"/>
</dbReference>
<gene>
    <name evidence="4" type="ORF">Vbra_15542</name>
</gene>
<dbReference type="InterPro" id="IPR015943">
    <property type="entry name" value="WD40/YVTN_repeat-like_dom_sf"/>
</dbReference>
<reference evidence="4 5" key="1">
    <citation type="submission" date="2014-11" db="EMBL/GenBank/DDBJ databases">
        <authorList>
            <person name="Zhu J."/>
            <person name="Qi W."/>
            <person name="Song R."/>
        </authorList>
    </citation>
    <scope>NUCLEOTIDE SEQUENCE [LARGE SCALE GENOMIC DNA]</scope>
</reference>
<evidence type="ECO:0000313" key="4">
    <source>
        <dbReference type="EMBL" id="CEM13715.1"/>
    </source>
</evidence>
<dbReference type="PANTHER" id="PTHR19856">
    <property type="entry name" value="WD-REPEATCONTAINING PROTEIN WDR1"/>
    <property type="match status" value="1"/>
</dbReference>
<dbReference type="STRING" id="1169540.A0A0G4FJC8"/>
<dbReference type="SUPFAM" id="SSF50998">
    <property type="entry name" value="Quinoprotein alcohol dehydrogenase-like"/>
    <property type="match status" value="1"/>
</dbReference>
<dbReference type="InterPro" id="IPR001680">
    <property type="entry name" value="WD40_rpt"/>
</dbReference>
<evidence type="ECO:0000256" key="1">
    <source>
        <dbReference type="ARBA" id="ARBA00022574"/>
    </source>
</evidence>
<dbReference type="GO" id="GO:0030864">
    <property type="term" value="C:cortical actin cytoskeleton"/>
    <property type="evidence" value="ECO:0007669"/>
    <property type="project" value="TreeGrafter"/>
</dbReference>
<dbReference type="PANTHER" id="PTHR19856:SF0">
    <property type="entry name" value="WD REPEAT-CONTAINING PROTEIN 1"/>
    <property type="match status" value="1"/>
</dbReference>
<dbReference type="GO" id="GO:0030042">
    <property type="term" value="P:actin filament depolymerization"/>
    <property type="evidence" value="ECO:0007669"/>
    <property type="project" value="TreeGrafter"/>
</dbReference>
<dbReference type="Gene3D" id="2.130.10.10">
    <property type="entry name" value="YVTN repeat-like/Quinoprotein amine dehydrogenase"/>
    <property type="match status" value="2"/>
</dbReference>
<sequence>MASKALEFTLGLHLAPLPTTARGTPCCLASHPKRDVVAYCSGTNVVIRNLQPAENESPVEVLGLHAKQTTAVAYSPSGQWIASGDASGHLKVWGAHGDHVEKADYPVLTGAICDIAWSGDGQRIAVVGDGREKLGAVIIWDTGSKAGEISGHSKRLRTVAFRPNRPFRILTGGDEFNICYHEGPPFKFGHSLSLHTNFVNAIRHAPEGYDRLVSVGSDGKVHLIDSKTGQHIREFERPADLSGSVYGVAWRPKKDSHIFATVGGDKAIRLWDAGESGQHICATHVGEQRLQDMPLGVCWLAESDRVCVVTLDGRLLLYQATPKDTPTSLALTSTLMGSQRSYTSLEWVGADWLAAGSTDGCVIAVHTASYKANQGVGTLRVRVPNDKTVTHLTAVDGPTPTLFVVALDDCVRSVQLPKAPTEEASTLVLPISGVKLPGRPLGVLALTQTETTLLTVTTQSVMAAIATPVPADAGACTWERKVEAMPTCVGGGVAGKGKGDQERAIVAVGFRKQKGHVESFFVGVYVVLDASRPDGVQPLGAAGDSNGSSDVLPAVETLTGHQSEVTAVALTGDGRYVASGDSAKYVLLWDLDNLQVVHRQWVSYSSRITSLSWSPNDTLLAVASIDRDLYVWDRETPSRRAHIANAHKGGVTAARFMPAVEDAAVCLATAGADGALKCYYMK</sequence>
<accession>A0A0G4FJC8</accession>
<dbReference type="OrthoDB" id="2306at2759"/>
<dbReference type="PROSITE" id="PS50294">
    <property type="entry name" value="WD_REPEATS_REGION"/>
    <property type="match status" value="3"/>
</dbReference>
<dbReference type="Proteomes" id="UP000041254">
    <property type="component" value="Unassembled WGS sequence"/>
</dbReference>
<keyword evidence="2" id="KW-0677">Repeat</keyword>
<feature type="repeat" description="WD" evidence="3">
    <location>
        <begin position="558"/>
        <end position="599"/>
    </location>
</feature>
<dbReference type="Pfam" id="PF00400">
    <property type="entry name" value="WD40"/>
    <property type="match status" value="4"/>
</dbReference>
<dbReference type="SMART" id="SM00320">
    <property type="entry name" value="WD40"/>
    <property type="match status" value="9"/>
</dbReference>
<protein>
    <recommendedName>
        <fullName evidence="6">Anaphase-promoting complex subunit 4 WD40 domain-containing protein</fullName>
    </recommendedName>
</protein>
<evidence type="ECO:0000256" key="3">
    <source>
        <dbReference type="PROSITE-ProRule" id="PRU00221"/>
    </source>
</evidence>
<evidence type="ECO:0000313" key="5">
    <source>
        <dbReference type="Proteomes" id="UP000041254"/>
    </source>
</evidence>
<dbReference type="PROSITE" id="PS50082">
    <property type="entry name" value="WD_REPEATS_2"/>
    <property type="match status" value="3"/>
</dbReference>
<feature type="repeat" description="WD" evidence="3">
    <location>
        <begin position="601"/>
        <end position="642"/>
    </location>
</feature>
<dbReference type="GO" id="GO:0051015">
    <property type="term" value="F:actin filament binding"/>
    <property type="evidence" value="ECO:0007669"/>
    <property type="project" value="TreeGrafter"/>
</dbReference>
<proteinExistence type="predicted"/>
<evidence type="ECO:0008006" key="6">
    <source>
        <dbReference type="Google" id="ProtNLM"/>
    </source>
</evidence>
<name>A0A0G4FJC8_VITBC</name>
<dbReference type="EMBL" id="CDMY01000447">
    <property type="protein sequence ID" value="CEM13715.1"/>
    <property type="molecule type" value="Genomic_DNA"/>
</dbReference>
<dbReference type="OMA" id="FYQGPPF"/>
<evidence type="ECO:0000256" key="2">
    <source>
        <dbReference type="ARBA" id="ARBA00022737"/>
    </source>
</evidence>
<dbReference type="SUPFAM" id="SSF50978">
    <property type="entry name" value="WD40 repeat-like"/>
    <property type="match status" value="1"/>
</dbReference>
<dbReference type="InParanoid" id="A0A0G4FJC8"/>
<dbReference type="AlphaFoldDB" id="A0A0G4FJC8"/>
<dbReference type="InterPro" id="IPR036322">
    <property type="entry name" value="WD40_repeat_dom_sf"/>
</dbReference>
<organism evidence="4 5">
    <name type="scientific">Vitrella brassicaformis (strain CCMP3155)</name>
    <dbReference type="NCBI Taxonomy" id="1169540"/>
    <lineage>
        <taxon>Eukaryota</taxon>
        <taxon>Sar</taxon>
        <taxon>Alveolata</taxon>
        <taxon>Colpodellida</taxon>
        <taxon>Vitrellaceae</taxon>
        <taxon>Vitrella</taxon>
    </lineage>
</organism>
<keyword evidence="5" id="KW-1185">Reference proteome</keyword>
<feature type="repeat" description="WD" evidence="3">
    <location>
        <begin position="62"/>
        <end position="93"/>
    </location>
</feature>